<dbReference type="Gene3D" id="3.30.70.890">
    <property type="entry name" value="GHMP kinase, C-terminal domain"/>
    <property type="match status" value="1"/>
</dbReference>
<dbReference type="Gene3D" id="3.30.230.10">
    <property type="match status" value="1"/>
</dbReference>
<dbReference type="InterPro" id="IPR014721">
    <property type="entry name" value="Ribsml_uS5_D2-typ_fold_subgr"/>
</dbReference>
<dbReference type="EMBL" id="JBHSIT010000013">
    <property type="protein sequence ID" value="MFC4912711.1"/>
    <property type="molecule type" value="Genomic_DNA"/>
</dbReference>
<dbReference type="RefSeq" id="WP_378262899.1">
    <property type="nucleotide sequence ID" value="NZ_JBHSIT010000013.1"/>
</dbReference>
<dbReference type="InterPro" id="IPR020568">
    <property type="entry name" value="Ribosomal_Su5_D2-typ_SF"/>
</dbReference>
<dbReference type="Proteomes" id="UP001595872">
    <property type="component" value="Unassembled WGS sequence"/>
</dbReference>
<evidence type="ECO:0000313" key="1">
    <source>
        <dbReference type="EMBL" id="MFC4912711.1"/>
    </source>
</evidence>
<reference evidence="2" key="1">
    <citation type="journal article" date="2019" name="Int. J. Syst. Evol. Microbiol.">
        <title>The Global Catalogue of Microorganisms (GCM) 10K type strain sequencing project: providing services to taxonomists for standard genome sequencing and annotation.</title>
        <authorList>
            <consortium name="The Broad Institute Genomics Platform"/>
            <consortium name="The Broad Institute Genome Sequencing Center for Infectious Disease"/>
            <person name="Wu L."/>
            <person name="Ma J."/>
        </authorList>
    </citation>
    <scope>NUCLEOTIDE SEQUENCE [LARGE SCALE GENOMIC DNA]</scope>
    <source>
        <strain evidence="2">KLKA75</strain>
    </source>
</reference>
<gene>
    <name evidence="1" type="ORF">ACFPCY_35805</name>
</gene>
<proteinExistence type="predicted"/>
<dbReference type="SUPFAM" id="SSF55060">
    <property type="entry name" value="GHMP Kinase, C-terminal domain"/>
    <property type="match status" value="1"/>
</dbReference>
<sequence length="344" mass="34967">MTETLKDGPVGLADDPDIRITAHFYERIFGVPPATLRRAPGGLALLGGPPLPLRPAPAKHDAVPGDDHGAVPGEHDGASAGYGAASGRYPALAVALAWGAIVAAGPHPDGGVDLYSMNRLTDRCTSLDEVPDWALDAVEALRAHADPPPAARMVVNRELPAETGLLCGAETVCAAAMALGDLHGPPIASAACASGPEYLAALHSRPRHALLITEDGPEQVPFDLAAAGLRLLVIDTGVAEEASAPSRVPSDPGADVVERAVSALRAGFPAGLGPLLTEAHVPGRPILDLALSAARSAGALGGRALGRCAVALVPVNAVPAVRAEVTARLIPHAPRPPRFLTATT</sequence>
<organism evidence="1 2">
    <name type="scientific">Actinomadura gamaensis</name>
    <dbReference type="NCBI Taxonomy" id="1763541"/>
    <lineage>
        <taxon>Bacteria</taxon>
        <taxon>Bacillati</taxon>
        <taxon>Actinomycetota</taxon>
        <taxon>Actinomycetes</taxon>
        <taxon>Streptosporangiales</taxon>
        <taxon>Thermomonosporaceae</taxon>
        <taxon>Actinomadura</taxon>
    </lineage>
</organism>
<comment type="caution">
    <text evidence="1">The sequence shown here is derived from an EMBL/GenBank/DDBJ whole genome shotgun (WGS) entry which is preliminary data.</text>
</comment>
<keyword evidence="2" id="KW-1185">Reference proteome</keyword>
<name>A0ABV9UBT3_9ACTN</name>
<evidence type="ECO:0000313" key="2">
    <source>
        <dbReference type="Proteomes" id="UP001595872"/>
    </source>
</evidence>
<dbReference type="SUPFAM" id="SSF54211">
    <property type="entry name" value="Ribosomal protein S5 domain 2-like"/>
    <property type="match status" value="1"/>
</dbReference>
<dbReference type="InterPro" id="IPR036554">
    <property type="entry name" value="GHMP_kinase_C_sf"/>
</dbReference>
<protein>
    <submittedName>
        <fullName evidence="1">Uncharacterized protein</fullName>
    </submittedName>
</protein>
<accession>A0ABV9UBT3</accession>